<reference evidence="2 3" key="1">
    <citation type="submission" date="2018-03" db="EMBL/GenBank/DDBJ databases">
        <title>Phenotypic and genomic properties of Cyclonatronum proteinivorum gen. nov., sp. nov., a haloalkaliphilic bacteroidete from soda lakes possessing Na+-translocating rhodopsin.</title>
        <authorList>
            <person name="Toshchakov S.V."/>
            <person name="Korzhenkov A."/>
            <person name="Samarov N.I."/>
            <person name="Kublanov I.V."/>
            <person name="Muntyan M.S."/>
            <person name="Sorokin D.Y."/>
        </authorList>
    </citation>
    <scope>NUCLEOTIDE SEQUENCE [LARGE SCALE GENOMIC DNA]</scope>
    <source>
        <strain evidence="2 3">Omega</strain>
    </source>
</reference>
<dbReference type="PANTHER" id="PTHR11203:SF49">
    <property type="entry name" value="BLL1145 PROTEIN"/>
    <property type="match status" value="1"/>
</dbReference>
<dbReference type="AlphaFoldDB" id="A0A345UJL8"/>
<dbReference type="Gene3D" id="3.60.15.10">
    <property type="entry name" value="Ribonuclease Z/Hydroxyacylglutathione hydrolase-like"/>
    <property type="match status" value="1"/>
</dbReference>
<dbReference type="SMART" id="SM00849">
    <property type="entry name" value="Lactamase_B"/>
    <property type="match status" value="1"/>
</dbReference>
<accession>A0A345UJL8</accession>
<organism evidence="2 3">
    <name type="scientific">Cyclonatronum proteinivorum</name>
    <dbReference type="NCBI Taxonomy" id="1457365"/>
    <lineage>
        <taxon>Bacteria</taxon>
        <taxon>Pseudomonadati</taxon>
        <taxon>Balneolota</taxon>
        <taxon>Balneolia</taxon>
        <taxon>Balneolales</taxon>
        <taxon>Cyclonatronaceae</taxon>
        <taxon>Cyclonatronum</taxon>
    </lineage>
</organism>
<dbReference type="InterPro" id="IPR036866">
    <property type="entry name" value="RibonucZ/Hydroxyglut_hydro"/>
</dbReference>
<dbReference type="InterPro" id="IPR050698">
    <property type="entry name" value="MBL"/>
</dbReference>
<dbReference type="InterPro" id="IPR001279">
    <property type="entry name" value="Metallo-B-lactamas"/>
</dbReference>
<dbReference type="EMBL" id="CP027806">
    <property type="protein sequence ID" value="AXJ00670.1"/>
    <property type="molecule type" value="Genomic_DNA"/>
</dbReference>
<evidence type="ECO:0000313" key="3">
    <source>
        <dbReference type="Proteomes" id="UP000254808"/>
    </source>
</evidence>
<feature type="domain" description="Metallo-beta-lactamase" evidence="1">
    <location>
        <begin position="7"/>
        <end position="163"/>
    </location>
</feature>
<dbReference type="KEGG" id="cprv:CYPRO_1414"/>
<dbReference type="SUPFAM" id="SSF56281">
    <property type="entry name" value="Metallo-hydrolase/oxidoreductase"/>
    <property type="match status" value="1"/>
</dbReference>
<sequence length="336" mass="38093">MQSTDKHNLNYRLERGHGIILPDADVGLDVSANVAKHIFVSHAHADHLPRDRYMHVYATPPTARLMQLRGFRGDVTELEFGKPVEFDYCRVTLWPAGHILGSAMIEVETEAGRILYTGDYKTPPSLVTEGFTCPDATDFFITESTFPLPIYKWKPHDELFAEMRAFATEALDEGYTPVFLGYNLGKAQEIMHGLAPLGLPVQIHGAGYELCKVYEEFGFPLGNWDKYDRATAQDGRILITPSSALESPMLRNIRRKRVAYVSGWATHESRRVQLTVDKLFPLSDHIDFFELLELCKKLNPRKVYITHTPNPRVVQHYLSEAGIASQPLEIEGYEDD</sequence>
<dbReference type="RefSeq" id="WP_114983940.1">
    <property type="nucleotide sequence ID" value="NZ_CP027806.1"/>
</dbReference>
<proteinExistence type="predicted"/>
<gene>
    <name evidence="2" type="ORF">CYPRO_1414</name>
</gene>
<name>A0A345UJL8_9BACT</name>
<dbReference type="Proteomes" id="UP000254808">
    <property type="component" value="Chromosome"/>
</dbReference>
<keyword evidence="3" id="KW-1185">Reference proteome</keyword>
<dbReference type="OrthoDB" id="9803916at2"/>
<evidence type="ECO:0000259" key="1">
    <source>
        <dbReference type="SMART" id="SM00849"/>
    </source>
</evidence>
<dbReference type="GO" id="GO:0004521">
    <property type="term" value="F:RNA endonuclease activity"/>
    <property type="evidence" value="ECO:0007669"/>
    <property type="project" value="TreeGrafter"/>
</dbReference>
<protein>
    <submittedName>
        <fullName evidence="2">Putative mRNA 3-end processing factor</fullName>
    </submittedName>
</protein>
<dbReference type="PANTHER" id="PTHR11203">
    <property type="entry name" value="CLEAVAGE AND POLYADENYLATION SPECIFICITY FACTOR FAMILY MEMBER"/>
    <property type="match status" value="1"/>
</dbReference>
<evidence type="ECO:0000313" key="2">
    <source>
        <dbReference type="EMBL" id="AXJ00670.1"/>
    </source>
</evidence>